<evidence type="ECO:0000313" key="5">
    <source>
        <dbReference type="Proteomes" id="UP000184300"/>
    </source>
</evidence>
<organism evidence="4 5">
    <name type="scientific">Aspergillus glaucus CBS 516.65</name>
    <dbReference type="NCBI Taxonomy" id="1160497"/>
    <lineage>
        <taxon>Eukaryota</taxon>
        <taxon>Fungi</taxon>
        <taxon>Dikarya</taxon>
        <taxon>Ascomycota</taxon>
        <taxon>Pezizomycotina</taxon>
        <taxon>Eurotiomycetes</taxon>
        <taxon>Eurotiomycetidae</taxon>
        <taxon>Eurotiales</taxon>
        <taxon>Aspergillaceae</taxon>
        <taxon>Aspergillus</taxon>
        <taxon>Aspergillus subgen. Aspergillus</taxon>
    </lineage>
</organism>
<feature type="region of interest" description="Disordered" evidence="3">
    <location>
        <begin position="173"/>
        <end position="203"/>
    </location>
</feature>
<dbReference type="GO" id="GO:0004588">
    <property type="term" value="F:orotate phosphoribosyltransferase activity"/>
    <property type="evidence" value="ECO:0007669"/>
    <property type="project" value="TreeGrafter"/>
</dbReference>
<dbReference type="STRING" id="1160497.A0A1L9VV65"/>
<feature type="region of interest" description="Disordered" evidence="3">
    <location>
        <begin position="384"/>
        <end position="407"/>
    </location>
</feature>
<keyword evidence="2" id="KW-0665">Pyrimidine biosynthesis</keyword>
<evidence type="ECO:0000256" key="1">
    <source>
        <dbReference type="ARBA" id="ARBA00004725"/>
    </source>
</evidence>
<evidence type="ECO:0000256" key="2">
    <source>
        <dbReference type="ARBA" id="ARBA00022975"/>
    </source>
</evidence>
<feature type="compositionally biased region" description="Polar residues" evidence="3">
    <location>
        <begin position="395"/>
        <end position="407"/>
    </location>
</feature>
<dbReference type="Proteomes" id="UP000184300">
    <property type="component" value="Unassembled WGS sequence"/>
</dbReference>
<dbReference type="EMBL" id="KV878890">
    <property type="protein sequence ID" value="OJJ87786.1"/>
    <property type="molecule type" value="Genomic_DNA"/>
</dbReference>
<dbReference type="Gene3D" id="3.20.20.70">
    <property type="entry name" value="Aldolase class I"/>
    <property type="match status" value="1"/>
</dbReference>
<dbReference type="PANTHER" id="PTHR19278:SF9">
    <property type="entry name" value="URIDINE 5'-MONOPHOSPHATE SYNTHASE"/>
    <property type="match status" value="1"/>
</dbReference>
<proteinExistence type="predicted"/>
<protein>
    <submittedName>
        <fullName evidence="4">Uncharacterized protein</fullName>
    </submittedName>
</protein>
<name>A0A1L9VV65_ASPGL</name>
<keyword evidence="5" id="KW-1185">Reference proteome</keyword>
<dbReference type="AlphaFoldDB" id="A0A1L9VV65"/>
<dbReference type="VEuPathDB" id="FungiDB:ASPGLDRAFT_42850"/>
<dbReference type="GO" id="GO:0006222">
    <property type="term" value="P:UMP biosynthetic process"/>
    <property type="evidence" value="ECO:0007669"/>
    <property type="project" value="TreeGrafter"/>
</dbReference>
<evidence type="ECO:0000313" key="4">
    <source>
        <dbReference type="EMBL" id="OJJ87786.1"/>
    </source>
</evidence>
<dbReference type="GO" id="GO:0019856">
    <property type="term" value="P:pyrimidine nucleobase biosynthetic process"/>
    <property type="evidence" value="ECO:0007669"/>
    <property type="project" value="TreeGrafter"/>
</dbReference>
<gene>
    <name evidence="4" type="ORF">ASPGLDRAFT_42850</name>
</gene>
<dbReference type="PANTHER" id="PTHR19278">
    <property type="entry name" value="OROTATE PHOSPHORIBOSYLTRANSFERASE"/>
    <property type="match status" value="1"/>
</dbReference>
<dbReference type="OrthoDB" id="10263753at2759"/>
<sequence length="461" mass="50841">MESPLSDSFTFPGNRLISYLQTLTETKKGLPHNIPVCVCASHTITTTNALVQLASSIGPHIAILKVFADIIDDWSDDTVRQLIALAKQHAFLVWEGGRILNSTVEVTGTSESKEVRNELVDLVRRKYTKGVVKTAAWAGIATAWASGVAEDNQEADILIPALKAAARETVANTTQTIRTEITAEKSPNGRPGHDNAEDDDPQHLTSDYVVVDDENLGLPPRKASTISLTQTITQHTEDSTEDFISLKSDKSEVGDHLSVNGGQKRPSITPDDDAIPPPPLLARGLVLCLPSEYTDAFTTDYRRSCIAAARANQDFVIGFLSAGQWHLVSQQEDLLDMDMPEYDNDLIQEQQPVNDWDEDKPYHLAVFSIISHRLNQMHGKHLEDYNSEDEDNKPLSPTTPVVNTSSADVFNPLSTKLESIVGQALKMRDAIHDDDEVTNEQTNNDTRKLPRVMHIPIVSLP</sequence>
<comment type="pathway">
    <text evidence="1">Pyrimidine metabolism; UMP biosynthesis via de novo pathway.</text>
</comment>
<reference evidence="5" key="1">
    <citation type="journal article" date="2017" name="Genome Biol.">
        <title>Comparative genomics reveals high biological diversity and specific adaptations in the industrially and medically important fungal genus Aspergillus.</title>
        <authorList>
            <person name="de Vries R.P."/>
            <person name="Riley R."/>
            <person name="Wiebenga A."/>
            <person name="Aguilar-Osorio G."/>
            <person name="Amillis S."/>
            <person name="Uchima C.A."/>
            <person name="Anderluh G."/>
            <person name="Asadollahi M."/>
            <person name="Askin M."/>
            <person name="Barry K."/>
            <person name="Battaglia E."/>
            <person name="Bayram O."/>
            <person name="Benocci T."/>
            <person name="Braus-Stromeyer S.A."/>
            <person name="Caldana C."/>
            <person name="Canovas D."/>
            <person name="Cerqueira G.C."/>
            <person name="Chen F."/>
            <person name="Chen W."/>
            <person name="Choi C."/>
            <person name="Clum A."/>
            <person name="Dos Santos R.A."/>
            <person name="Damasio A.R."/>
            <person name="Diallinas G."/>
            <person name="Emri T."/>
            <person name="Fekete E."/>
            <person name="Flipphi M."/>
            <person name="Freyberg S."/>
            <person name="Gallo A."/>
            <person name="Gournas C."/>
            <person name="Habgood R."/>
            <person name="Hainaut M."/>
            <person name="Harispe M.L."/>
            <person name="Henrissat B."/>
            <person name="Hilden K.S."/>
            <person name="Hope R."/>
            <person name="Hossain A."/>
            <person name="Karabika E."/>
            <person name="Karaffa L."/>
            <person name="Karanyi Z."/>
            <person name="Krasevec N."/>
            <person name="Kuo A."/>
            <person name="Kusch H."/>
            <person name="LaButti K."/>
            <person name="Lagendijk E.L."/>
            <person name="Lapidus A."/>
            <person name="Levasseur A."/>
            <person name="Lindquist E."/>
            <person name="Lipzen A."/>
            <person name="Logrieco A.F."/>
            <person name="MacCabe A."/>
            <person name="Maekelae M.R."/>
            <person name="Malavazi I."/>
            <person name="Melin P."/>
            <person name="Meyer V."/>
            <person name="Mielnichuk N."/>
            <person name="Miskei M."/>
            <person name="Molnar A.P."/>
            <person name="Mule G."/>
            <person name="Ngan C.Y."/>
            <person name="Orejas M."/>
            <person name="Orosz E."/>
            <person name="Ouedraogo J.P."/>
            <person name="Overkamp K.M."/>
            <person name="Park H.-S."/>
            <person name="Perrone G."/>
            <person name="Piumi F."/>
            <person name="Punt P.J."/>
            <person name="Ram A.F."/>
            <person name="Ramon A."/>
            <person name="Rauscher S."/>
            <person name="Record E."/>
            <person name="Riano-Pachon D.M."/>
            <person name="Robert V."/>
            <person name="Roehrig J."/>
            <person name="Ruller R."/>
            <person name="Salamov A."/>
            <person name="Salih N.S."/>
            <person name="Samson R.A."/>
            <person name="Sandor E."/>
            <person name="Sanguinetti M."/>
            <person name="Schuetze T."/>
            <person name="Sepcic K."/>
            <person name="Shelest E."/>
            <person name="Sherlock G."/>
            <person name="Sophianopoulou V."/>
            <person name="Squina F.M."/>
            <person name="Sun H."/>
            <person name="Susca A."/>
            <person name="Todd R.B."/>
            <person name="Tsang A."/>
            <person name="Unkles S.E."/>
            <person name="van de Wiele N."/>
            <person name="van Rossen-Uffink D."/>
            <person name="Oliveira J.V."/>
            <person name="Vesth T.C."/>
            <person name="Visser J."/>
            <person name="Yu J.-H."/>
            <person name="Zhou M."/>
            <person name="Andersen M.R."/>
            <person name="Archer D.B."/>
            <person name="Baker S.E."/>
            <person name="Benoit I."/>
            <person name="Brakhage A.A."/>
            <person name="Braus G.H."/>
            <person name="Fischer R."/>
            <person name="Frisvad J.C."/>
            <person name="Goldman G.H."/>
            <person name="Houbraken J."/>
            <person name="Oakley B."/>
            <person name="Pocsi I."/>
            <person name="Scazzocchio C."/>
            <person name="Seiboth B."/>
            <person name="vanKuyk P.A."/>
            <person name="Wortman J."/>
            <person name="Dyer P.S."/>
            <person name="Grigoriev I.V."/>
        </authorList>
    </citation>
    <scope>NUCLEOTIDE SEQUENCE [LARGE SCALE GENOMIC DNA]</scope>
    <source>
        <strain evidence="5">CBS 516.65</strain>
    </source>
</reference>
<dbReference type="GeneID" id="34461945"/>
<feature type="region of interest" description="Disordered" evidence="3">
    <location>
        <begin position="254"/>
        <end position="275"/>
    </location>
</feature>
<dbReference type="InterPro" id="IPR013785">
    <property type="entry name" value="Aldolase_TIM"/>
</dbReference>
<dbReference type="RefSeq" id="XP_022404469.1">
    <property type="nucleotide sequence ID" value="XM_022545684.1"/>
</dbReference>
<evidence type="ECO:0000256" key="3">
    <source>
        <dbReference type="SAM" id="MobiDB-lite"/>
    </source>
</evidence>
<accession>A0A1L9VV65</accession>